<dbReference type="Proteomes" id="UP001501803">
    <property type="component" value="Unassembled WGS sequence"/>
</dbReference>
<keyword evidence="8" id="KW-0732">Signal</keyword>
<comment type="catalytic activity">
    <reaction evidence="6 7">
        <text>Release of N-terminal amino acids, preferentially methionine, from peptides and arylamides.</text>
        <dbReference type="EC" id="3.4.11.18"/>
    </reaction>
</comment>
<feature type="binding site" evidence="6">
    <location>
        <position position="181"/>
    </location>
    <ligand>
        <name>a divalent metal cation</name>
        <dbReference type="ChEBI" id="CHEBI:60240"/>
        <label>2</label>
        <note>catalytic</note>
    </ligand>
</feature>
<dbReference type="RefSeq" id="WP_345069937.1">
    <property type="nucleotide sequence ID" value="NZ_BAABCN010000018.1"/>
</dbReference>
<dbReference type="GO" id="GO:0004177">
    <property type="term" value="F:aminopeptidase activity"/>
    <property type="evidence" value="ECO:0007669"/>
    <property type="project" value="UniProtKB-KW"/>
</dbReference>
<dbReference type="InterPro" id="IPR002467">
    <property type="entry name" value="Pept_M24A_MAP1"/>
</dbReference>
<feature type="binding site" evidence="6">
    <location>
        <position position="110"/>
    </location>
    <ligand>
        <name>a divalent metal cation</name>
        <dbReference type="ChEBI" id="CHEBI:60240"/>
        <label>2</label>
        <note>catalytic</note>
    </ligand>
</feature>
<evidence type="ECO:0000256" key="4">
    <source>
        <dbReference type="ARBA" id="ARBA00022723"/>
    </source>
</evidence>
<dbReference type="InterPro" id="IPR001714">
    <property type="entry name" value="Pept_M24_MAP"/>
</dbReference>
<dbReference type="Gene3D" id="3.90.230.10">
    <property type="entry name" value="Creatinase/methionine aminopeptidase superfamily"/>
    <property type="match status" value="1"/>
</dbReference>
<feature type="signal peptide" evidence="8">
    <location>
        <begin position="1"/>
        <end position="26"/>
    </location>
</feature>
<evidence type="ECO:0000256" key="8">
    <source>
        <dbReference type="SAM" id="SignalP"/>
    </source>
</evidence>
<feature type="chain" id="PRO_5045511375" description="Methionine aminopeptidase" evidence="8">
    <location>
        <begin position="27"/>
        <end position="279"/>
    </location>
</feature>
<name>A0ABP7L7P7_9MICO</name>
<evidence type="ECO:0000313" key="10">
    <source>
        <dbReference type="EMBL" id="GAA3896406.1"/>
    </source>
</evidence>
<sequence length="279" mass="29444">MSMLRKSIYKSPAQLRLMVAPGLATAASLDAVRALIRPGVTTLELDAAAEAAIVALGGASNFKLEPGYRHTICASVNDDVVHGIPNSRELQPGDIVSIDSGAVIAGWNGDAAFSFIVPDPDPAHAAIVAERQKLSDVTEQSLWVGIAQLSRARHLNEVGEAIEDYIESQGSYGILTDYVGHGIGRSMHEAPSVFNYRVRQKGPDVKPGLVVAIEPMVVLGDIDTYTRDDDWTVATTDGASAAHWEHSIAVHKDGIWVLTAEDGGAAALAPLGVTPVPIA</sequence>
<feature type="binding site" evidence="6">
    <location>
        <position position="82"/>
    </location>
    <ligand>
        <name>substrate</name>
    </ligand>
</feature>
<feature type="binding site" evidence="6">
    <location>
        <position position="99"/>
    </location>
    <ligand>
        <name>a divalent metal cation</name>
        <dbReference type="ChEBI" id="CHEBI:60240"/>
        <label>1</label>
    </ligand>
</feature>
<comment type="subunit">
    <text evidence="6">Monomer.</text>
</comment>
<dbReference type="EMBL" id="BAABCN010000018">
    <property type="protein sequence ID" value="GAA3896406.1"/>
    <property type="molecule type" value="Genomic_DNA"/>
</dbReference>
<comment type="function">
    <text evidence="1 6">Removes the N-terminal methionine from nascent proteins. The N-terminal methionine is often cleaved when the second residue in the primary sequence is small and uncharged (Met-Ala-, Cys, Gly, Pro, Ser, Thr, or Val). Requires deformylation of the N(alpha)-formylated initiator methionine before it can be hydrolyzed.</text>
</comment>
<evidence type="ECO:0000256" key="3">
    <source>
        <dbReference type="ARBA" id="ARBA00022670"/>
    </source>
</evidence>
<comment type="similarity">
    <text evidence="6">Belongs to the peptidase M24A family. Methionine aminopeptidase type 1 subfamily.</text>
</comment>
<feature type="binding site" evidence="6">
    <location>
        <position position="110"/>
    </location>
    <ligand>
        <name>a divalent metal cation</name>
        <dbReference type="ChEBI" id="CHEBI:60240"/>
        <label>1</label>
    </ligand>
</feature>
<feature type="binding site" evidence="6">
    <location>
        <position position="245"/>
    </location>
    <ligand>
        <name>a divalent metal cation</name>
        <dbReference type="ChEBI" id="CHEBI:60240"/>
        <label>2</label>
        <note>catalytic</note>
    </ligand>
</feature>
<keyword evidence="11" id="KW-1185">Reference proteome</keyword>
<dbReference type="EC" id="3.4.11.18" evidence="6 7"/>
<evidence type="ECO:0000256" key="1">
    <source>
        <dbReference type="ARBA" id="ARBA00002521"/>
    </source>
</evidence>
<reference evidence="11" key="1">
    <citation type="journal article" date="2019" name="Int. J. Syst. Evol. Microbiol.">
        <title>The Global Catalogue of Microorganisms (GCM) 10K type strain sequencing project: providing services to taxonomists for standard genome sequencing and annotation.</title>
        <authorList>
            <consortium name="The Broad Institute Genomics Platform"/>
            <consortium name="The Broad Institute Genome Sequencing Center for Infectious Disease"/>
            <person name="Wu L."/>
            <person name="Ma J."/>
        </authorList>
    </citation>
    <scope>NUCLEOTIDE SEQUENCE [LARGE SCALE GENOMIC DNA]</scope>
    <source>
        <strain evidence="11">JCM 17021</strain>
    </source>
</reference>
<feature type="domain" description="Peptidase M24" evidence="9">
    <location>
        <begin position="23"/>
        <end position="251"/>
    </location>
</feature>
<dbReference type="NCBIfam" id="TIGR00500">
    <property type="entry name" value="met_pdase_I"/>
    <property type="match status" value="1"/>
</dbReference>
<keyword evidence="2 6" id="KW-0031">Aminopeptidase</keyword>
<evidence type="ECO:0000313" key="11">
    <source>
        <dbReference type="Proteomes" id="UP001501803"/>
    </source>
</evidence>
<evidence type="ECO:0000256" key="5">
    <source>
        <dbReference type="ARBA" id="ARBA00022801"/>
    </source>
</evidence>
<gene>
    <name evidence="10" type="primary">map_3</name>
    <name evidence="6" type="synonym">map</name>
    <name evidence="10" type="ORF">GCM10022381_42330</name>
</gene>
<keyword evidence="3 6" id="KW-0645">Protease</keyword>
<organism evidence="10 11">
    <name type="scientific">Leifsonia kafniensis</name>
    <dbReference type="NCBI Taxonomy" id="475957"/>
    <lineage>
        <taxon>Bacteria</taxon>
        <taxon>Bacillati</taxon>
        <taxon>Actinomycetota</taxon>
        <taxon>Actinomycetes</taxon>
        <taxon>Micrococcales</taxon>
        <taxon>Microbacteriaceae</taxon>
        <taxon>Leifsonia</taxon>
    </lineage>
</organism>
<dbReference type="PANTHER" id="PTHR43330">
    <property type="entry name" value="METHIONINE AMINOPEPTIDASE"/>
    <property type="match status" value="1"/>
</dbReference>
<dbReference type="PROSITE" id="PS00680">
    <property type="entry name" value="MAP_1"/>
    <property type="match status" value="1"/>
</dbReference>
<comment type="cofactor">
    <cofactor evidence="6">
        <name>Co(2+)</name>
        <dbReference type="ChEBI" id="CHEBI:48828"/>
    </cofactor>
    <cofactor evidence="6">
        <name>Zn(2+)</name>
        <dbReference type="ChEBI" id="CHEBI:29105"/>
    </cofactor>
    <cofactor evidence="6">
        <name>Mn(2+)</name>
        <dbReference type="ChEBI" id="CHEBI:29035"/>
    </cofactor>
    <cofactor evidence="6">
        <name>Fe(2+)</name>
        <dbReference type="ChEBI" id="CHEBI:29033"/>
    </cofactor>
    <text evidence="6">Binds 2 divalent metal cations per subunit. Has a high-affinity and a low affinity metal-binding site. The true nature of the physiological cofactor is under debate. The enzyme is active with cobalt, zinc, manganese or divalent iron ions. Most likely, methionine aminopeptidases function as mononuclear Fe(2+)-metalloproteases under physiological conditions, and the catalytically relevant metal-binding site has been assigned to the histidine-containing high-affinity site.</text>
</comment>
<accession>A0ABP7L7P7</accession>
<comment type="caution">
    <text evidence="10">The sequence shown here is derived from an EMBL/GenBank/DDBJ whole genome shotgun (WGS) entry which is preliminary data.</text>
</comment>
<feature type="binding site" evidence="6">
    <location>
        <position position="188"/>
    </location>
    <ligand>
        <name>substrate</name>
    </ligand>
</feature>
<dbReference type="Pfam" id="PF00557">
    <property type="entry name" value="Peptidase_M24"/>
    <property type="match status" value="1"/>
</dbReference>
<evidence type="ECO:0000256" key="6">
    <source>
        <dbReference type="HAMAP-Rule" id="MF_01974"/>
    </source>
</evidence>
<feature type="binding site" evidence="6">
    <location>
        <position position="214"/>
    </location>
    <ligand>
        <name>a divalent metal cation</name>
        <dbReference type="ChEBI" id="CHEBI:60240"/>
        <label>2</label>
        <note>catalytic</note>
    </ligand>
</feature>
<dbReference type="PRINTS" id="PR00599">
    <property type="entry name" value="MAPEPTIDASE"/>
</dbReference>
<dbReference type="SUPFAM" id="SSF55920">
    <property type="entry name" value="Creatinase/aminopeptidase"/>
    <property type="match status" value="1"/>
</dbReference>
<dbReference type="HAMAP" id="MF_01974">
    <property type="entry name" value="MetAP_1"/>
    <property type="match status" value="1"/>
</dbReference>
<dbReference type="InterPro" id="IPR000994">
    <property type="entry name" value="Pept_M24"/>
</dbReference>
<evidence type="ECO:0000256" key="7">
    <source>
        <dbReference type="RuleBase" id="RU003653"/>
    </source>
</evidence>
<proteinExistence type="inferred from homology"/>
<dbReference type="PANTHER" id="PTHR43330:SF27">
    <property type="entry name" value="METHIONINE AMINOPEPTIDASE"/>
    <property type="match status" value="1"/>
</dbReference>
<keyword evidence="5 6" id="KW-0378">Hydrolase</keyword>
<protein>
    <recommendedName>
        <fullName evidence="6 7">Methionine aminopeptidase</fullName>
        <shortName evidence="6">MAP</shortName>
        <shortName evidence="6">MetAP</shortName>
        <ecNumber evidence="6 7">3.4.11.18</ecNumber>
    </recommendedName>
    <alternativeName>
        <fullName evidence="6">Peptidase M</fullName>
    </alternativeName>
</protein>
<evidence type="ECO:0000259" key="9">
    <source>
        <dbReference type="Pfam" id="PF00557"/>
    </source>
</evidence>
<keyword evidence="4 6" id="KW-0479">Metal-binding</keyword>
<feature type="binding site" evidence="6">
    <location>
        <position position="245"/>
    </location>
    <ligand>
        <name>a divalent metal cation</name>
        <dbReference type="ChEBI" id="CHEBI:60240"/>
        <label>1</label>
    </ligand>
</feature>
<dbReference type="InterPro" id="IPR036005">
    <property type="entry name" value="Creatinase/aminopeptidase-like"/>
</dbReference>
<evidence type="ECO:0000256" key="2">
    <source>
        <dbReference type="ARBA" id="ARBA00022438"/>
    </source>
</evidence>